<accession>A0A9D9DJK9</accession>
<proteinExistence type="inferred from homology"/>
<dbReference type="GO" id="GO:0043024">
    <property type="term" value="F:ribosomal small subunit binding"/>
    <property type="evidence" value="ECO:0007669"/>
    <property type="project" value="TreeGrafter"/>
</dbReference>
<dbReference type="SUPFAM" id="SSF69754">
    <property type="entry name" value="Ribosome binding protein Y (YfiA homologue)"/>
    <property type="match status" value="1"/>
</dbReference>
<dbReference type="Gene3D" id="3.30.505.50">
    <property type="entry name" value="Sigma 54 modulation/S30EA ribosomal protein, C-terminal domain"/>
    <property type="match status" value="1"/>
</dbReference>
<dbReference type="NCBIfam" id="TIGR00741">
    <property type="entry name" value="yfiA"/>
    <property type="match status" value="1"/>
</dbReference>
<keyword evidence="2" id="KW-0963">Cytoplasm</keyword>
<dbReference type="Pfam" id="PF02482">
    <property type="entry name" value="Ribosomal_S30AE"/>
    <property type="match status" value="1"/>
</dbReference>
<evidence type="ECO:0000256" key="2">
    <source>
        <dbReference type="HAMAP-Rule" id="MF_00839"/>
    </source>
</evidence>
<evidence type="ECO:0000313" key="5">
    <source>
        <dbReference type="Proteomes" id="UP000823613"/>
    </source>
</evidence>
<dbReference type="GO" id="GO:0045900">
    <property type="term" value="P:negative regulation of translational elongation"/>
    <property type="evidence" value="ECO:0007669"/>
    <property type="project" value="TreeGrafter"/>
</dbReference>
<comment type="function">
    <text evidence="2">Required for dimerization of active 70S ribosomes into 100S ribosomes in stationary phase; 100S ribosomes are translationally inactive and sometimes present during exponential growth.</text>
</comment>
<dbReference type="InterPro" id="IPR003489">
    <property type="entry name" value="RHF/RaiA"/>
</dbReference>
<protein>
    <recommendedName>
        <fullName evidence="2">Ribosome hibernation promoting factor</fullName>
        <shortName evidence="2">HPF</shortName>
    </recommendedName>
</protein>
<dbReference type="Proteomes" id="UP000823613">
    <property type="component" value="Unassembled WGS sequence"/>
</dbReference>
<gene>
    <name evidence="4" type="primary">raiA</name>
    <name evidence="2" type="synonym">hpf</name>
    <name evidence="4" type="ORF">IAC58_05510</name>
</gene>
<dbReference type="AlphaFoldDB" id="A0A9D9DJK9"/>
<dbReference type="EMBL" id="JADIMY010000112">
    <property type="protein sequence ID" value="MBO8427978.1"/>
    <property type="molecule type" value="Genomic_DNA"/>
</dbReference>
<comment type="subunit">
    <text evidence="2">Interacts with 100S ribosomes.</text>
</comment>
<dbReference type="Gene3D" id="3.30.160.100">
    <property type="entry name" value="Ribosome hibernation promotion factor-like"/>
    <property type="match status" value="1"/>
</dbReference>
<comment type="caution">
    <text evidence="4">The sequence shown here is derived from an EMBL/GenBank/DDBJ whole genome shotgun (WGS) entry which is preliminary data.</text>
</comment>
<dbReference type="InterPro" id="IPR034694">
    <property type="entry name" value="HPF_long/plastid"/>
</dbReference>
<comment type="subcellular location">
    <subcellularLocation>
        <location evidence="2">Cytoplasm</location>
    </subcellularLocation>
</comment>
<dbReference type="Pfam" id="PF16321">
    <property type="entry name" value="Ribosom_S30AE_C"/>
    <property type="match status" value="1"/>
</dbReference>
<reference evidence="4" key="1">
    <citation type="submission" date="2020-10" db="EMBL/GenBank/DDBJ databases">
        <authorList>
            <person name="Gilroy R."/>
        </authorList>
    </citation>
    <scope>NUCLEOTIDE SEQUENCE</scope>
    <source>
        <strain evidence="4">11159</strain>
    </source>
</reference>
<evidence type="ECO:0000313" key="4">
    <source>
        <dbReference type="EMBL" id="MBO8427978.1"/>
    </source>
</evidence>
<dbReference type="GO" id="GO:0022627">
    <property type="term" value="C:cytosolic small ribosomal subunit"/>
    <property type="evidence" value="ECO:0007669"/>
    <property type="project" value="TreeGrafter"/>
</dbReference>
<evidence type="ECO:0000256" key="1">
    <source>
        <dbReference type="ARBA" id="ARBA00022845"/>
    </source>
</evidence>
<dbReference type="CDD" id="cd00552">
    <property type="entry name" value="RaiA"/>
    <property type="match status" value="1"/>
</dbReference>
<dbReference type="InterPro" id="IPR038416">
    <property type="entry name" value="Ribosom_S30AE_C_sf"/>
</dbReference>
<dbReference type="InterPro" id="IPR036567">
    <property type="entry name" value="RHF-like"/>
</dbReference>
<dbReference type="InterPro" id="IPR050574">
    <property type="entry name" value="HPF/YfiA_ribosome-assoc"/>
</dbReference>
<feature type="domain" description="Sigma 54 modulation/S30EA ribosomal protein C-terminal" evidence="3">
    <location>
        <begin position="121"/>
        <end position="175"/>
    </location>
</feature>
<dbReference type="PANTHER" id="PTHR33231:SF1">
    <property type="entry name" value="30S RIBOSOMAL PROTEIN"/>
    <property type="match status" value="1"/>
</dbReference>
<dbReference type="HAMAP" id="MF_00839">
    <property type="entry name" value="HPF"/>
    <property type="match status" value="1"/>
</dbReference>
<reference evidence="4" key="2">
    <citation type="journal article" date="2021" name="PeerJ">
        <title>Extensive microbial diversity within the chicken gut microbiome revealed by metagenomics and culture.</title>
        <authorList>
            <person name="Gilroy R."/>
            <person name="Ravi A."/>
            <person name="Getino M."/>
            <person name="Pursley I."/>
            <person name="Horton D.L."/>
            <person name="Alikhan N.F."/>
            <person name="Baker D."/>
            <person name="Gharbi K."/>
            <person name="Hall N."/>
            <person name="Watson M."/>
            <person name="Adriaenssens E.M."/>
            <person name="Foster-Nyarko E."/>
            <person name="Jarju S."/>
            <person name="Secka A."/>
            <person name="Antonio M."/>
            <person name="Oren A."/>
            <person name="Chaudhuri R.R."/>
            <person name="La Ragione R."/>
            <person name="Hildebrand F."/>
            <person name="Pallen M.J."/>
        </authorList>
    </citation>
    <scope>NUCLEOTIDE SEQUENCE</scope>
    <source>
        <strain evidence="4">11159</strain>
    </source>
</reference>
<name>A0A9D9DJK9_9BACL</name>
<dbReference type="PANTHER" id="PTHR33231">
    <property type="entry name" value="30S RIBOSOMAL PROTEIN"/>
    <property type="match status" value="1"/>
</dbReference>
<comment type="similarity">
    <text evidence="2">Belongs to the HPF/YfiA ribosome-associated protein family. Long HPF subfamily.</text>
</comment>
<organism evidence="4 5">
    <name type="scientific">Candidatus Onthovivens merdipullorum</name>
    <dbReference type="NCBI Taxonomy" id="2840889"/>
    <lineage>
        <taxon>Bacteria</taxon>
        <taxon>Bacillati</taxon>
        <taxon>Bacillota</taxon>
        <taxon>Bacilli</taxon>
        <taxon>Bacillales</taxon>
        <taxon>Candidatus Onthovivens</taxon>
    </lineage>
</organism>
<keyword evidence="1 2" id="KW-0810">Translation regulation</keyword>
<sequence>MEYQIVGKNITVTDGISNAIKKKLSKMDKYFNPKDEVSCRAVVRSYKTGAKVEITITTKNITLRSEVKDKDLYAAIDISIDKLVGQMRKLKTRMRNKNNHDGLGKSIIFDELEDIKEEGNNSEVVKTKQYTLTPMSLEEAITRMEALGHSFFLYLDNEDEKISVVYKRDEGGYGLIQAENRVEL</sequence>
<dbReference type="InterPro" id="IPR032528">
    <property type="entry name" value="Ribosom_S30AE_C"/>
</dbReference>
<evidence type="ECO:0000259" key="3">
    <source>
        <dbReference type="Pfam" id="PF16321"/>
    </source>
</evidence>